<dbReference type="Proteomes" id="UP001596174">
    <property type="component" value="Unassembled WGS sequence"/>
</dbReference>
<comment type="caution">
    <text evidence="2">The sequence shown here is derived from an EMBL/GenBank/DDBJ whole genome shotgun (WGS) entry which is preliminary data.</text>
</comment>
<dbReference type="EMBL" id="JBHSQJ010000005">
    <property type="protein sequence ID" value="MFC5905884.1"/>
    <property type="molecule type" value="Genomic_DNA"/>
</dbReference>
<organism evidence="2 3">
    <name type="scientific">Streptacidiphilus monticola</name>
    <dbReference type="NCBI Taxonomy" id="2161674"/>
    <lineage>
        <taxon>Bacteria</taxon>
        <taxon>Bacillati</taxon>
        <taxon>Actinomycetota</taxon>
        <taxon>Actinomycetes</taxon>
        <taxon>Kitasatosporales</taxon>
        <taxon>Streptomycetaceae</taxon>
        <taxon>Streptacidiphilus</taxon>
    </lineage>
</organism>
<evidence type="ECO:0000313" key="3">
    <source>
        <dbReference type="Proteomes" id="UP001596174"/>
    </source>
</evidence>
<protein>
    <submittedName>
        <fullName evidence="2">DUF5808 domain-containing protein</fullName>
    </submittedName>
</protein>
<accession>A0ABW1FWQ6</accession>
<proteinExistence type="predicted"/>
<gene>
    <name evidence="2" type="ORF">ACFP3V_01445</name>
</gene>
<reference evidence="3" key="1">
    <citation type="journal article" date="2019" name="Int. J. Syst. Evol. Microbiol.">
        <title>The Global Catalogue of Microorganisms (GCM) 10K type strain sequencing project: providing services to taxonomists for standard genome sequencing and annotation.</title>
        <authorList>
            <consortium name="The Broad Institute Genomics Platform"/>
            <consortium name="The Broad Institute Genome Sequencing Center for Infectious Disease"/>
            <person name="Wu L."/>
            <person name="Ma J."/>
        </authorList>
    </citation>
    <scope>NUCLEOTIDE SEQUENCE [LARGE SCALE GENOMIC DNA]</scope>
    <source>
        <strain evidence="3">JCM 4816</strain>
    </source>
</reference>
<evidence type="ECO:0000313" key="2">
    <source>
        <dbReference type="EMBL" id="MFC5905884.1"/>
    </source>
</evidence>
<dbReference type="Pfam" id="PF19124">
    <property type="entry name" value="DUF5808"/>
    <property type="match status" value="1"/>
</dbReference>
<name>A0ABW1FWQ6_9ACTN</name>
<sequence length="95" mass="10322">MASRTHGNALNRALLLTAVALVGAAVAKELARPAAERTWHGRIVGLPYDFRPPTAERLRAEFWAPDNPALFTPHAFGIGYGVNLARVAGRFYPPD</sequence>
<evidence type="ECO:0000259" key="1">
    <source>
        <dbReference type="Pfam" id="PF19124"/>
    </source>
</evidence>
<dbReference type="InterPro" id="IPR043831">
    <property type="entry name" value="DUF5808"/>
</dbReference>
<keyword evidence="3" id="KW-1185">Reference proteome</keyword>
<dbReference type="RefSeq" id="WP_380578749.1">
    <property type="nucleotide sequence ID" value="NZ_JBHSQJ010000005.1"/>
</dbReference>
<feature type="domain" description="DUF5808" evidence="1">
    <location>
        <begin position="65"/>
        <end position="90"/>
    </location>
</feature>